<accession>D4DR04</accession>
<gene>
    <name evidence="1" type="ORF">NEIELOOT_01497</name>
</gene>
<dbReference type="EMBL" id="ADBF01000042">
    <property type="protein sequence ID" value="EFE49752.1"/>
    <property type="molecule type" value="Genomic_DNA"/>
</dbReference>
<proteinExistence type="predicted"/>
<reference evidence="1 2" key="1">
    <citation type="submission" date="2010-02" db="EMBL/GenBank/DDBJ databases">
        <authorList>
            <person name="Weinstock G."/>
            <person name="Sodergren E."/>
            <person name="Clifton S."/>
            <person name="Fulton L."/>
            <person name="Fulton B."/>
            <person name="Courtney L."/>
            <person name="Fronick C."/>
            <person name="Harrison M."/>
            <person name="Strong C."/>
            <person name="Farmer C."/>
            <person name="Delahaunty K."/>
            <person name="Markovic C."/>
            <person name="Hall O."/>
            <person name="Minx P."/>
            <person name="Tomlinson C."/>
            <person name="Mitreva M."/>
            <person name="Nelson J."/>
            <person name="Hou S."/>
            <person name="Wollam A."/>
            <person name="Pepin K.H."/>
            <person name="Johnson M."/>
            <person name="Bhonagiri V."/>
            <person name="Zhang X."/>
            <person name="Suruliraj S."/>
            <person name="Warren W."/>
            <person name="Chinwalla A."/>
            <person name="Mardis E.R."/>
            <person name="Wilson R.K."/>
        </authorList>
    </citation>
    <scope>NUCLEOTIDE SEQUENCE [LARGE SCALE GENOMIC DNA]</scope>
    <source>
        <strain evidence="1 2">ATCC 29315</strain>
    </source>
</reference>
<protein>
    <submittedName>
        <fullName evidence="1">Uncharacterized protein</fullName>
    </submittedName>
</protein>
<organism evidence="1 2">
    <name type="scientific">Neisseria elongata subsp. glycolytica ATCC 29315</name>
    <dbReference type="NCBI Taxonomy" id="546263"/>
    <lineage>
        <taxon>Bacteria</taxon>
        <taxon>Pseudomonadati</taxon>
        <taxon>Pseudomonadota</taxon>
        <taxon>Betaproteobacteria</taxon>
        <taxon>Neisseriales</taxon>
        <taxon>Neisseriaceae</taxon>
        <taxon>Neisseria</taxon>
    </lineage>
</organism>
<comment type="caution">
    <text evidence="1">The sequence shown here is derived from an EMBL/GenBank/DDBJ whole genome shotgun (WGS) entry which is preliminary data.</text>
</comment>
<dbReference type="AlphaFoldDB" id="D4DR04"/>
<evidence type="ECO:0000313" key="1">
    <source>
        <dbReference type="EMBL" id="EFE49752.1"/>
    </source>
</evidence>
<dbReference type="Proteomes" id="UP000005536">
    <property type="component" value="Unassembled WGS sequence"/>
</dbReference>
<sequence length="50" mass="5905">MYSFDWLVFGEGRLKRYRLVRPWFQTAFAAGILYEMQHDKKCCGTGKEAV</sequence>
<name>D4DR04_NEIEG</name>
<evidence type="ECO:0000313" key="2">
    <source>
        <dbReference type="Proteomes" id="UP000005536"/>
    </source>
</evidence>